<dbReference type="InterPro" id="IPR027482">
    <property type="entry name" value="Sec1-like_dom2"/>
</dbReference>
<dbReference type="Pfam" id="PF00995">
    <property type="entry name" value="Sec1"/>
    <property type="match status" value="1"/>
</dbReference>
<dbReference type="PIRSF" id="PIRSF005715">
    <property type="entry name" value="VPS45_Sec1"/>
    <property type="match status" value="1"/>
</dbReference>
<evidence type="ECO:0000256" key="1">
    <source>
        <dbReference type="ARBA" id="ARBA00004184"/>
    </source>
</evidence>
<keyword evidence="8" id="KW-1185">Reference proteome</keyword>
<dbReference type="PANTHER" id="PTHR11679">
    <property type="entry name" value="VESICLE PROTEIN SORTING-ASSOCIATED"/>
    <property type="match status" value="1"/>
</dbReference>
<dbReference type="GO" id="GO:0012505">
    <property type="term" value="C:endomembrane system"/>
    <property type="evidence" value="ECO:0007669"/>
    <property type="project" value="UniProtKB-SubCell"/>
</dbReference>
<dbReference type="InterPro" id="IPR001619">
    <property type="entry name" value="Sec1-like"/>
</dbReference>
<dbReference type="OrthoDB" id="10266265at2759"/>
<dbReference type="GO" id="GO:0015031">
    <property type="term" value="P:protein transport"/>
    <property type="evidence" value="ECO:0007669"/>
    <property type="project" value="UniProtKB-KW"/>
</dbReference>
<dbReference type="Gene3D" id="1.25.40.60">
    <property type="match status" value="1"/>
</dbReference>
<dbReference type="SUPFAM" id="SSF56815">
    <property type="entry name" value="Sec1/munc18-like (SM) proteins"/>
    <property type="match status" value="1"/>
</dbReference>
<dbReference type="InterPro" id="IPR043154">
    <property type="entry name" value="Sec-1-like_dom1"/>
</dbReference>
<dbReference type="AlphaFoldDB" id="A0A8S0YLQ1"/>
<dbReference type="FunFam" id="3.90.830.10:FF:000002">
    <property type="entry name" value="Vacuolar protein sorting-associated protein 45"/>
    <property type="match status" value="1"/>
</dbReference>
<evidence type="ECO:0000313" key="7">
    <source>
        <dbReference type="EMBL" id="CAB3220288.1"/>
    </source>
</evidence>
<dbReference type="Gene3D" id="3.40.50.1910">
    <property type="match status" value="1"/>
</dbReference>
<comment type="caution">
    <text evidence="7">The sequence shown here is derived from an EMBL/GenBank/DDBJ whole genome shotgun (WGS) entry which is preliminary data.</text>
</comment>
<dbReference type="InterPro" id="IPR043127">
    <property type="entry name" value="Sec-1-like_dom3a"/>
</dbReference>
<comment type="similarity">
    <text evidence="2">Belongs to the STXBP/unc-18/SEC1 family.</text>
</comment>
<gene>
    <name evidence="7" type="ORF">APLA_LOCUS220</name>
</gene>
<sequence length="571" mass="65066">MNVIQAVKLYITKMTEESGPGMKVILMDKDTTSIVSMVFSQSEILQKEVYLFERIDSHSKWDNMKHMKCIVFLRPTSENISLLCRELRYPKYGVYFIYFSNVISKADIKTLAECDEQETVREVQEVFADYLAVDRHLFSFNIAGCLHGRSWNQHHLQRCAQGILALLLSVKRRAVVRYEAASEPCARLAERVRDLLRREAVLIDNNIPFNGEIPTPQLLIIDRRDDPVTPLLSQWTYQAMVHELLTINNNRVSLAHLPEVHKDFKEVVLSSEQDEFYAKNLYSNFGEIGQTMKSLMDEFQKKAKSHQKVESIADMKHFVEQYPLFKKMSGTVTKHVTVVGELSACVTRHNLLEVSELEQEIACQSDHSKHLQRLKNLLSNAAVRHHDAAKLVGLYALRYEKHASNALPSLIEALKNRGVSEQLIKSVINLLEYGGAHARQSDLFGLQDAVKITKRLFKGLNGVENIYTQHTPLLKDTLEDLIKGKLRENLYPTMGGDDGAYGRRPQDIFVFIVGGATYEEALCVHQINQTYSGVRIVLGGTTVHNSTSFFEEVKAAMQGVHRTHTRHIRNV</sequence>
<dbReference type="InterPro" id="IPR036045">
    <property type="entry name" value="Sec1-like_sf"/>
</dbReference>
<reference evidence="7 8" key="1">
    <citation type="submission" date="2020-04" db="EMBL/GenBank/DDBJ databases">
        <authorList>
            <person name="Wallbank WR R."/>
            <person name="Pardo Diaz C."/>
            <person name="Kozak K."/>
            <person name="Martin S."/>
            <person name="Jiggins C."/>
            <person name="Moest M."/>
            <person name="Warren A I."/>
            <person name="Byers J.R.P. K."/>
            <person name="Montejo-Kovacevich G."/>
            <person name="Yen C E."/>
        </authorList>
    </citation>
    <scope>NUCLEOTIDE SEQUENCE [LARGE SCALE GENOMIC DNA]</scope>
</reference>
<proteinExistence type="inferred from homology"/>
<name>A0A8S0YLQ1_ARCPL</name>
<evidence type="ECO:0000256" key="4">
    <source>
        <dbReference type="ARBA" id="ARBA00022927"/>
    </source>
</evidence>
<keyword evidence="4" id="KW-0653">Protein transport</keyword>
<evidence type="ECO:0000313" key="8">
    <source>
        <dbReference type="Proteomes" id="UP000494106"/>
    </source>
</evidence>
<keyword evidence="3" id="KW-0813">Transport</keyword>
<dbReference type="GO" id="GO:0031410">
    <property type="term" value="C:cytoplasmic vesicle"/>
    <property type="evidence" value="ECO:0007669"/>
    <property type="project" value="UniProtKB-ARBA"/>
</dbReference>
<evidence type="ECO:0000256" key="6">
    <source>
        <dbReference type="ARBA" id="ARBA00073001"/>
    </source>
</evidence>
<dbReference type="GO" id="GO:0016192">
    <property type="term" value="P:vesicle-mediated transport"/>
    <property type="evidence" value="ECO:0007669"/>
    <property type="project" value="InterPro"/>
</dbReference>
<dbReference type="EMBL" id="CADEBC010000045">
    <property type="protein sequence ID" value="CAB3220288.1"/>
    <property type="molecule type" value="Genomic_DNA"/>
</dbReference>
<evidence type="ECO:0000256" key="5">
    <source>
        <dbReference type="ARBA" id="ARBA00023136"/>
    </source>
</evidence>
<organism evidence="7 8">
    <name type="scientific">Arctia plantaginis</name>
    <name type="common">Wood tiger moth</name>
    <name type="synonym">Phalaena plantaginis</name>
    <dbReference type="NCBI Taxonomy" id="874455"/>
    <lineage>
        <taxon>Eukaryota</taxon>
        <taxon>Metazoa</taxon>
        <taxon>Ecdysozoa</taxon>
        <taxon>Arthropoda</taxon>
        <taxon>Hexapoda</taxon>
        <taxon>Insecta</taxon>
        <taxon>Pterygota</taxon>
        <taxon>Neoptera</taxon>
        <taxon>Endopterygota</taxon>
        <taxon>Lepidoptera</taxon>
        <taxon>Glossata</taxon>
        <taxon>Ditrysia</taxon>
        <taxon>Noctuoidea</taxon>
        <taxon>Erebidae</taxon>
        <taxon>Arctiinae</taxon>
        <taxon>Arctia</taxon>
    </lineage>
</organism>
<comment type="subcellular location">
    <subcellularLocation>
        <location evidence="1">Endomembrane system</location>
        <topology evidence="1">Peripheral membrane protein</topology>
    </subcellularLocation>
</comment>
<dbReference type="Gene3D" id="3.90.830.10">
    <property type="entry name" value="Syntaxin Binding Protein 1, Chain A, domain 2"/>
    <property type="match status" value="1"/>
</dbReference>
<evidence type="ECO:0000256" key="2">
    <source>
        <dbReference type="ARBA" id="ARBA00009884"/>
    </source>
</evidence>
<accession>A0A8S0YLQ1</accession>
<evidence type="ECO:0000256" key="3">
    <source>
        <dbReference type="ARBA" id="ARBA00022448"/>
    </source>
</evidence>
<protein>
    <recommendedName>
        <fullName evidence="6">Vacuolar protein sorting-associated protein 45</fullName>
    </recommendedName>
</protein>
<dbReference type="FunFam" id="3.40.50.2060:FF:000003">
    <property type="entry name" value="vacuolar protein sorting-associated protein 45 isoform X1"/>
    <property type="match status" value="1"/>
</dbReference>
<dbReference type="Gene3D" id="3.40.50.2060">
    <property type="match status" value="1"/>
</dbReference>
<keyword evidence="5" id="KW-0472">Membrane</keyword>
<dbReference type="Proteomes" id="UP000494106">
    <property type="component" value="Unassembled WGS sequence"/>
</dbReference>